<dbReference type="PRINTS" id="PR00038">
    <property type="entry name" value="HTHLUXR"/>
</dbReference>
<dbReference type="CDD" id="cd06170">
    <property type="entry name" value="LuxR_C_like"/>
    <property type="match status" value="1"/>
</dbReference>
<dbReference type="RefSeq" id="WP_078493032.1">
    <property type="nucleotide sequence ID" value="NZ_JAAGNA010000274.1"/>
</dbReference>
<organism evidence="3 4">
    <name type="scientific">Actinospica acidiphila</name>
    <dbReference type="NCBI Taxonomy" id="304899"/>
    <lineage>
        <taxon>Bacteria</taxon>
        <taxon>Bacillati</taxon>
        <taxon>Actinomycetota</taxon>
        <taxon>Actinomycetes</taxon>
        <taxon>Catenulisporales</taxon>
        <taxon>Actinospicaceae</taxon>
        <taxon>Actinospica</taxon>
    </lineage>
</organism>
<proteinExistence type="predicted"/>
<gene>
    <name evidence="3" type="ORF">G3I18_07915</name>
</gene>
<comment type="caution">
    <text evidence="3">The sequence shown here is derived from an EMBL/GenBank/DDBJ whole genome shotgun (WGS) entry which is preliminary data.</text>
</comment>
<dbReference type="GO" id="GO:0003677">
    <property type="term" value="F:DNA binding"/>
    <property type="evidence" value="ECO:0007669"/>
    <property type="project" value="InterPro"/>
</dbReference>
<dbReference type="Gene3D" id="1.10.10.10">
    <property type="entry name" value="Winged helix-like DNA-binding domain superfamily/Winged helix DNA-binding domain"/>
    <property type="match status" value="2"/>
</dbReference>
<dbReference type="GeneID" id="97448763"/>
<dbReference type="Proteomes" id="UP000471745">
    <property type="component" value="Unassembled WGS sequence"/>
</dbReference>
<dbReference type="PANTHER" id="PTHR34293">
    <property type="entry name" value="HTH-TYPE TRANSCRIPTIONAL REGULATOR TRMBL2"/>
    <property type="match status" value="1"/>
</dbReference>
<dbReference type="Pfam" id="PF00196">
    <property type="entry name" value="GerE"/>
    <property type="match status" value="1"/>
</dbReference>
<evidence type="ECO:0000313" key="4">
    <source>
        <dbReference type="Proteomes" id="UP000471745"/>
    </source>
</evidence>
<dbReference type="EMBL" id="JAAGNA010000274">
    <property type="protein sequence ID" value="NEC48505.1"/>
    <property type="molecule type" value="Genomic_DNA"/>
</dbReference>
<name>A0A9X5CH59_9ACTN</name>
<evidence type="ECO:0000256" key="1">
    <source>
        <dbReference type="SAM" id="MobiDB-lite"/>
    </source>
</evidence>
<protein>
    <submittedName>
        <fullName evidence="3">LuxR family transcriptional regulator</fullName>
    </submittedName>
</protein>
<feature type="region of interest" description="Disordered" evidence="1">
    <location>
        <begin position="350"/>
        <end position="369"/>
    </location>
</feature>
<dbReference type="SUPFAM" id="SSF46894">
    <property type="entry name" value="C-terminal effector domain of the bipartite response regulators"/>
    <property type="match status" value="1"/>
</dbReference>
<reference evidence="3 4" key="1">
    <citation type="submission" date="2020-01" db="EMBL/GenBank/DDBJ databases">
        <title>Insect and environment-associated Actinomycetes.</title>
        <authorList>
            <person name="Currrie C."/>
            <person name="Chevrette M."/>
            <person name="Carlson C."/>
            <person name="Stubbendieck R."/>
            <person name="Wendt-Pienkowski E."/>
        </authorList>
    </citation>
    <scope>NUCLEOTIDE SEQUENCE [LARGE SCALE GENOMIC DNA]</scope>
    <source>
        <strain evidence="3 4">SID8189</strain>
    </source>
</reference>
<dbReference type="InterPro" id="IPR000792">
    <property type="entry name" value="Tscrpt_reg_LuxR_C"/>
</dbReference>
<dbReference type="PROSITE" id="PS50043">
    <property type="entry name" value="HTH_LUXR_2"/>
    <property type="match status" value="1"/>
</dbReference>
<accession>A0A9X5CH59</accession>
<dbReference type="PANTHER" id="PTHR34293:SF1">
    <property type="entry name" value="HTH-TYPE TRANSCRIPTIONAL REGULATOR TRMBL2"/>
    <property type="match status" value="1"/>
</dbReference>
<feature type="domain" description="HTH luxR-type" evidence="2">
    <location>
        <begin position="264"/>
        <end position="329"/>
    </location>
</feature>
<sequence>MLELIGLSAVAGEVYRASLLSSGGSVEELAELVGRPVELVRGALDECVRLGLIRPSWETPGRLHAISPDVALQPLLARQESDLLARQRQIADTRVEVVRLAAEFTALRSRSERNEVEQLHGIDRIRDRIKELSAGCERSLVAFAPGGHQTSDNREASRPLTEALRDRGVTMRTIYLDSIYNDPATVEHARWLVGLGNDVRTVASLPARMIIFDGEAAIVPMDPDNSADGALLFRGRGILAALSELFRMVWERAAPVTTGRRQRTSTDDNGLTSQESAVLRLLSEGLTDEGVARKLGVSVRTGRRITAELMARLGAKSRFQAGLRAARLGWIGESPDDEGGVTELLDLAPSRTTTAPGGTPPAGSRLAGC</sequence>
<dbReference type="GO" id="GO:0006355">
    <property type="term" value="P:regulation of DNA-templated transcription"/>
    <property type="evidence" value="ECO:0007669"/>
    <property type="project" value="InterPro"/>
</dbReference>
<keyword evidence="4" id="KW-1185">Reference proteome</keyword>
<dbReference type="InterPro" id="IPR036388">
    <property type="entry name" value="WH-like_DNA-bd_sf"/>
</dbReference>
<dbReference type="AlphaFoldDB" id="A0A9X5CH59"/>
<dbReference type="InterPro" id="IPR016032">
    <property type="entry name" value="Sig_transdc_resp-reg_C-effctor"/>
</dbReference>
<dbReference type="SMART" id="SM00421">
    <property type="entry name" value="HTH_LUXR"/>
    <property type="match status" value="1"/>
</dbReference>
<evidence type="ECO:0000313" key="3">
    <source>
        <dbReference type="EMBL" id="NEC48505.1"/>
    </source>
</evidence>
<dbReference type="InterPro" id="IPR051797">
    <property type="entry name" value="TrmB-like"/>
</dbReference>
<evidence type="ECO:0000259" key="2">
    <source>
        <dbReference type="PROSITE" id="PS50043"/>
    </source>
</evidence>